<comment type="similarity">
    <text evidence="10">In the N-terminal section; belongs to the precorrin methyltransferase family.</text>
</comment>
<dbReference type="InterPro" id="IPR014776">
    <property type="entry name" value="4pyrrole_Mease_sub2"/>
</dbReference>
<dbReference type="InterPro" id="IPR000878">
    <property type="entry name" value="4pyrrol_Mease"/>
</dbReference>
<dbReference type="InterPro" id="IPR014777">
    <property type="entry name" value="4pyrrole_Mease_sub1"/>
</dbReference>
<dbReference type="InterPro" id="IPR035996">
    <property type="entry name" value="4pyrrol_Methylase_sf"/>
</dbReference>
<dbReference type="InterPro" id="IPR001163">
    <property type="entry name" value="Sm_dom_euk/arc"/>
</dbReference>
<dbReference type="AlphaFoldDB" id="A0AAV5A2C4"/>
<keyword evidence="6" id="KW-0489">Methyltransferase</keyword>
<evidence type="ECO:0000256" key="1">
    <source>
        <dbReference type="ARBA" id="ARBA00004006"/>
    </source>
</evidence>
<dbReference type="GO" id="GO:0000956">
    <property type="term" value="P:nuclear-transcribed mRNA catabolic process"/>
    <property type="evidence" value="ECO:0007669"/>
    <property type="project" value="InterPro"/>
</dbReference>
<keyword evidence="8" id="KW-0949">S-adenosyl-L-methionine</keyword>
<dbReference type="Gene3D" id="3.40.1010.10">
    <property type="entry name" value="Cobalt-precorrin-4 Transmethylase, Domain 1"/>
    <property type="match status" value="1"/>
</dbReference>
<evidence type="ECO:0000256" key="2">
    <source>
        <dbReference type="ARBA" id="ARBA00005156"/>
    </source>
</evidence>
<evidence type="ECO:0000256" key="3">
    <source>
        <dbReference type="ARBA" id="ARBA00006729"/>
    </source>
</evidence>
<comment type="pathway">
    <text evidence="2">Protein modification; peptidyl-diphthamide biosynthesis.</text>
</comment>
<evidence type="ECO:0000256" key="9">
    <source>
        <dbReference type="ARBA" id="ARBA00022728"/>
    </source>
</evidence>
<evidence type="ECO:0000256" key="5">
    <source>
        <dbReference type="ARBA" id="ARBA00022481"/>
    </source>
</evidence>
<evidence type="ECO:0000256" key="7">
    <source>
        <dbReference type="ARBA" id="ARBA00022679"/>
    </source>
</evidence>
<gene>
    <name evidence="13" type="primary">DPH5</name>
    <name evidence="13" type="ORF">Clacol_002616</name>
</gene>
<accession>A0AAV5A2C4</accession>
<evidence type="ECO:0000259" key="12">
    <source>
        <dbReference type="PROSITE" id="PS52002"/>
    </source>
</evidence>
<dbReference type="Gene3D" id="3.30.950.10">
    <property type="entry name" value="Methyltransferase, Cobalt-precorrin-4 Transmethylase, Domain 2"/>
    <property type="match status" value="1"/>
</dbReference>
<evidence type="ECO:0000256" key="8">
    <source>
        <dbReference type="ARBA" id="ARBA00022691"/>
    </source>
</evidence>
<dbReference type="SUPFAM" id="SSF50182">
    <property type="entry name" value="Sm-like ribonucleoproteins"/>
    <property type="match status" value="1"/>
</dbReference>
<dbReference type="Gene3D" id="2.30.30.100">
    <property type="match status" value="1"/>
</dbReference>
<dbReference type="GO" id="GO:0005681">
    <property type="term" value="C:spliceosomal complex"/>
    <property type="evidence" value="ECO:0007669"/>
    <property type="project" value="UniProtKB-KW"/>
</dbReference>
<dbReference type="FunFam" id="3.30.950.10:FF:000004">
    <property type="entry name" value="Diphthine synthase putative"/>
    <property type="match status" value="1"/>
</dbReference>
<dbReference type="InterPro" id="IPR034101">
    <property type="entry name" value="Lsm4"/>
</dbReference>
<dbReference type="NCBIfam" id="TIGR00522">
    <property type="entry name" value="dph5"/>
    <property type="match status" value="1"/>
</dbReference>
<dbReference type="InterPro" id="IPR004551">
    <property type="entry name" value="Dphthn_synthase"/>
</dbReference>
<dbReference type="EMBL" id="BPWL01000003">
    <property type="protein sequence ID" value="GJJ08400.1"/>
    <property type="molecule type" value="Genomic_DNA"/>
</dbReference>
<dbReference type="Pfam" id="PF00590">
    <property type="entry name" value="TP_methylase"/>
    <property type="match status" value="1"/>
</dbReference>
<evidence type="ECO:0000256" key="4">
    <source>
        <dbReference type="ARBA" id="ARBA00011927"/>
    </source>
</evidence>
<dbReference type="CDD" id="cd11647">
    <property type="entry name" value="DHP5_DphB"/>
    <property type="match status" value="1"/>
</dbReference>
<keyword evidence="7" id="KW-0808">Transferase</keyword>
<dbReference type="PANTHER" id="PTHR10882:SF0">
    <property type="entry name" value="DIPHTHINE METHYL ESTER SYNTHASE"/>
    <property type="match status" value="1"/>
</dbReference>
<dbReference type="PROSITE" id="PS52002">
    <property type="entry name" value="SM"/>
    <property type="match status" value="1"/>
</dbReference>
<protein>
    <recommendedName>
        <fullName evidence="4">diphthine methyl ester synthase</fullName>
        <ecNumber evidence="4">2.1.1.314</ecNumber>
    </recommendedName>
</protein>
<keyword evidence="9" id="KW-0507">mRNA processing</keyword>
<evidence type="ECO:0000256" key="10">
    <source>
        <dbReference type="ARBA" id="ARBA00035662"/>
    </source>
</evidence>
<evidence type="ECO:0000313" key="13">
    <source>
        <dbReference type="EMBL" id="GJJ08400.1"/>
    </source>
</evidence>
<dbReference type="GO" id="GO:0003723">
    <property type="term" value="F:RNA binding"/>
    <property type="evidence" value="ECO:0007669"/>
    <property type="project" value="InterPro"/>
</dbReference>
<dbReference type="SUPFAM" id="SSF53790">
    <property type="entry name" value="Tetrapyrrole methylase"/>
    <property type="match status" value="1"/>
</dbReference>
<comment type="caution">
    <text evidence="13">The sequence shown here is derived from an EMBL/GenBank/DDBJ whole genome shotgun (WGS) entry which is preliminary data.</text>
</comment>
<dbReference type="CDD" id="cd01723">
    <property type="entry name" value="LSm4"/>
    <property type="match status" value="1"/>
</dbReference>
<dbReference type="PANTHER" id="PTHR10882">
    <property type="entry name" value="DIPHTHINE SYNTHASE"/>
    <property type="match status" value="1"/>
</dbReference>
<keyword evidence="5" id="KW-0488">Methylation</keyword>
<comment type="similarity">
    <text evidence="3">Belongs to the diphthine synthase family.</text>
</comment>
<dbReference type="InterPro" id="IPR010920">
    <property type="entry name" value="LSM_dom_sf"/>
</dbReference>
<feature type="domain" description="Sm" evidence="12">
    <location>
        <begin position="1"/>
        <end position="61"/>
    </location>
</feature>
<name>A0AAV5A2C4_9AGAM</name>
<sequence>MLVELKNGETFNGHLVNCDNFMNITLREVYQTSPEGDRFWKLRECYIRGSTIKYLRVPEALLEEVREEQLKAREASKGTRGAVPGGRGRGAVQRVIPILVVSGRGSRGGPVRGGRGGRGRGLCDEKDISVKGLETVKKSTRVYLESYTSILLVQKERLESFYGKELILADRDMVETASDEILRDAATVDVSLLVVGDPFGGWHVRATTHTDILLRARSLGIPYRVIHNASIMSAVGTSGLQLYNFGQTVSIPFFTDNWKPDSWYNKIAENSKLGMHTLVLLDIKVKEQSEENLARGRKIYEPPRYMTIPVAVAQLREVEETRQEGYLDPGKTIAVGLSRIGAGDDQRIVSGTLEDLHNADIDVFGEPLHSMVIVGKRLHHLEAEYLRAYAINKENWNYVVENVYQCKVE</sequence>
<evidence type="ECO:0000256" key="11">
    <source>
        <dbReference type="ARBA" id="ARBA00048752"/>
    </source>
</evidence>
<keyword evidence="14" id="KW-1185">Reference proteome</keyword>
<keyword evidence="9" id="KW-0747">Spliceosome</keyword>
<comment type="catalytic activity">
    <reaction evidence="11">
        <text>2-[(3S)-amino-3-carboxypropyl]-L-histidyl-[translation elongation factor 2] + 4 S-adenosyl-L-methionine = diphthine methyl ester-[translation elongation factor 2] + 4 S-adenosyl-L-homocysteine + 3 H(+)</text>
        <dbReference type="Rhea" id="RHEA:42652"/>
        <dbReference type="Rhea" id="RHEA-COMP:9749"/>
        <dbReference type="Rhea" id="RHEA-COMP:10173"/>
        <dbReference type="ChEBI" id="CHEBI:15378"/>
        <dbReference type="ChEBI" id="CHEBI:57856"/>
        <dbReference type="ChEBI" id="CHEBI:59789"/>
        <dbReference type="ChEBI" id="CHEBI:73995"/>
        <dbReference type="ChEBI" id="CHEBI:79005"/>
        <dbReference type="EC" id="2.1.1.314"/>
    </reaction>
</comment>
<organism evidence="13 14">
    <name type="scientific">Clathrus columnatus</name>
    <dbReference type="NCBI Taxonomy" id="1419009"/>
    <lineage>
        <taxon>Eukaryota</taxon>
        <taxon>Fungi</taxon>
        <taxon>Dikarya</taxon>
        <taxon>Basidiomycota</taxon>
        <taxon>Agaricomycotina</taxon>
        <taxon>Agaricomycetes</taxon>
        <taxon>Phallomycetidae</taxon>
        <taxon>Phallales</taxon>
        <taxon>Clathraceae</taxon>
        <taxon>Clathrus</taxon>
    </lineage>
</organism>
<dbReference type="Proteomes" id="UP001050691">
    <property type="component" value="Unassembled WGS sequence"/>
</dbReference>
<dbReference type="GO" id="GO:0017183">
    <property type="term" value="P:protein histidyl modification to diphthamide"/>
    <property type="evidence" value="ECO:0007669"/>
    <property type="project" value="InterPro"/>
</dbReference>
<evidence type="ECO:0000313" key="14">
    <source>
        <dbReference type="Proteomes" id="UP001050691"/>
    </source>
</evidence>
<dbReference type="EC" id="2.1.1.314" evidence="4"/>
<reference evidence="13" key="1">
    <citation type="submission" date="2021-10" db="EMBL/GenBank/DDBJ databases">
        <title>De novo Genome Assembly of Clathrus columnatus (Basidiomycota, Fungi) Using Illumina and Nanopore Sequence Data.</title>
        <authorList>
            <person name="Ogiso-Tanaka E."/>
            <person name="Itagaki H."/>
            <person name="Hosoya T."/>
            <person name="Hosaka K."/>
        </authorList>
    </citation>
    <scope>NUCLEOTIDE SEQUENCE</scope>
    <source>
        <strain evidence="13">MO-923</strain>
    </source>
</reference>
<dbReference type="GO" id="GO:0032259">
    <property type="term" value="P:methylation"/>
    <property type="evidence" value="ECO:0007669"/>
    <property type="project" value="UniProtKB-KW"/>
</dbReference>
<keyword evidence="9" id="KW-0508">mRNA splicing</keyword>
<dbReference type="Pfam" id="PF01423">
    <property type="entry name" value="LSM"/>
    <property type="match status" value="1"/>
</dbReference>
<evidence type="ECO:0000256" key="6">
    <source>
        <dbReference type="ARBA" id="ARBA00022603"/>
    </source>
</evidence>
<comment type="function">
    <text evidence="1">S-adenosyl-L-methionine-dependent methyltransferase that catalyzes four methylations of the modified target histidine residue in translation elongation factor 2 (EF-2), to form an intermediate called diphthine methyl ester. The four successive methylation reactions represent the second step of diphthamide biosynthesis.</text>
</comment>
<dbReference type="InterPro" id="IPR047575">
    <property type="entry name" value="Sm"/>
</dbReference>
<proteinExistence type="inferred from homology"/>
<dbReference type="GO" id="GO:0141133">
    <property type="term" value="F:diphthine methyl ester synthase activity"/>
    <property type="evidence" value="ECO:0007669"/>
    <property type="project" value="UniProtKB-EC"/>
</dbReference>
<dbReference type="GO" id="GO:0000398">
    <property type="term" value="P:mRNA splicing, via spliceosome"/>
    <property type="evidence" value="ECO:0007669"/>
    <property type="project" value="InterPro"/>
</dbReference>
<dbReference type="SMART" id="SM00651">
    <property type="entry name" value="Sm"/>
    <property type="match status" value="1"/>
</dbReference>